<dbReference type="Proteomes" id="UP000216448">
    <property type="component" value="Unassembled WGS sequence"/>
</dbReference>
<keyword evidence="1" id="KW-0812">Transmembrane</keyword>
<dbReference type="AlphaFoldDB" id="A0AAX0PU25"/>
<feature type="transmembrane region" description="Helical" evidence="1">
    <location>
        <begin position="67"/>
        <end position="84"/>
    </location>
</feature>
<name>A0AAX0PU25_LACJH</name>
<evidence type="ECO:0000256" key="1">
    <source>
        <dbReference type="SAM" id="Phobius"/>
    </source>
</evidence>
<gene>
    <name evidence="2" type="ORF">A3P64_07385</name>
</gene>
<keyword evidence="1" id="KW-1133">Transmembrane helix</keyword>
<organism evidence="2 3">
    <name type="scientific">Lactobacillus johnsonii</name>
    <dbReference type="NCBI Taxonomy" id="33959"/>
    <lineage>
        <taxon>Bacteria</taxon>
        <taxon>Bacillati</taxon>
        <taxon>Bacillota</taxon>
        <taxon>Bacilli</taxon>
        <taxon>Lactobacillales</taxon>
        <taxon>Lactobacillaceae</taxon>
        <taxon>Lactobacillus</taxon>
    </lineage>
</organism>
<dbReference type="RefSeq" id="WP_095076645.1">
    <property type="nucleotide sequence ID" value="NZ_NIBA01000017.1"/>
</dbReference>
<evidence type="ECO:0000313" key="2">
    <source>
        <dbReference type="EMBL" id="PAB52262.1"/>
    </source>
</evidence>
<comment type="caution">
    <text evidence="2">The sequence shown here is derived from an EMBL/GenBank/DDBJ whole genome shotgun (WGS) entry which is preliminary data.</text>
</comment>
<reference evidence="2 3" key="1">
    <citation type="submission" date="2017-05" db="EMBL/GenBank/DDBJ databases">
        <title>Lactobacillus johnsonii from commercial turkeys.</title>
        <authorList>
            <person name="Johnson T.J."/>
            <person name="Youmans B."/>
        </authorList>
    </citation>
    <scope>NUCLEOTIDE SEQUENCE [LARGE SCALE GENOMIC DNA]</scope>
    <source>
        <strain evidence="2 3">UMNLJ54</strain>
    </source>
</reference>
<sequence>MMQNEWKSIYKKCKRVTNTKSQAYKNYAQDVKNKFNALKLCLFLVVAIPMVLFTSSNDIVPSSEKPYCALWIFLLLSSIILYKWKHNSFFIKETPNCKKMAFNSDLTRNMLSYKQVSHQLNKNKSAVRMVFKTFKNFFIVFVIGLFEDDIKTFLVTSFQLISIWRRAVFFYLLILLLALLLLPLSTVFYNILLLIIFPYSKLKQLINICIDNGLFVKNYTLLYCTKKILEENIESSSFSKKKKSNSD</sequence>
<keyword evidence="1" id="KW-0472">Membrane</keyword>
<protein>
    <submittedName>
        <fullName evidence="2">Uncharacterized protein</fullName>
    </submittedName>
</protein>
<evidence type="ECO:0000313" key="3">
    <source>
        <dbReference type="Proteomes" id="UP000216448"/>
    </source>
</evidence>
<feature type="transmembrane region" description="Helical" evidence="1">
    <location>
        <begin position="37"/>
        <end position="55"/>
    </location>
</feature>
<accession>A0AAX0PU25</accession>
<feature type="transmembrane region" description="Helical" evidence="1">
    <location>
        <begin position="167"/>
        <end position="197"/>
    </location>
</feature>
<proteinExistence type="predicted"/>
<dbReference type="EMBL" id="NIBB01000048">
    <property type="protein sequence ID" value="PAB52262.1"/>
    <property type="molecule type" value="Genomic_DNA"/>
</dbReference>